<dbReference type="InterPro" id="IPR046599">
    <property type="entry name" value="DUF6658"/>
</dbReference>
<evidence type="ECO:0000313" key="3">
    <source>
        <dbReference type="Proteomes" id="UP000184550"/>
    </source>
</evidence>
<evidence type="ECO:0000256" key="1">
    <source>
        <dbReference type="SAM" id="MobiDB-lite"/>
    </source>
</evidence>
<protein>
    <recommendedName>
        <fullName evidence="4">Lipoprotein</fullName>
    </recommendedName>
</protein>
<evidence type="ECO:0000313" key="2">
    <source>
        <dbReference type="EMBL" id="VXD19437.1"/>
    </source>
</evidence>
<accession>A0A7Z9BRK1</accession>
<name>A0A7Z9BRK1_9CYAN</name>
<proteinExistence type="predicted"/>
<feature type="compositionally biased region" description="Basic and acidic residues" evidence="1">
    <location>
        <begin position="182"/>
        <end position="197"/>
    </location>
</feature>
<dbReference type="RefSeq" id="WP_083622444.1">
    <property type="nucleotide sequence ID" value="NZ_LR734871.1"/>
</dbReference>
<organism evidence="2 3">
    <name type="scientific">Planktothrix serta PCC 8927</name>
    <dbReference type="NCBI Taxonomy" id="671068"/>
    <lineage>
        <taxon>Bacteria</taxon>
        <taxon>Bacillati</taxon>
        <taxon>Cyanobacteriota</taxon>
        <taxon>Cyanophyceae</taxon>
        <taxon>Oscillatoriophycideae</taxon>
        <taxon>Oscillatoriales</taxon>
        <taxon>Microcoleaceae</taxon>
        <taxon>Planktothrix</taxon>
    </lineage>
</organism>
<dbReference type="Pfam" id="PF20363">
    <property type="entry name" value="DUF6658"/>
    <property type="match status" value="1"/>
</dbReference>
<comment type="caution">
    <text evidence="2">The sequence shown here is derived from an EMBL/GenBank/DDBJ whole genome shotgun (WGS) entry which is preliminary data.</text>
</comment>
<dbReference type="OrthoDB" id="513842at2"/>
<dbReference type="EMBL" id="CZCU02000139">
    <property type="protein sequence ID" value="VXD19437.1"/>
    <property type="molecule type" value="Genomic_DNA"/>
</dbReference>
<evidence type="ECO:0008006" key="4">
    <source>
        <dbReference type="Google" id="ProtNLM"/>
    </source>
</evidence>
<gene>
    <name evidence="2" type="ORF">PL8927_630041</name>
</gene>
<dbReference type="PROSITE" id="PS51257">
    <property type="entry name" value="PROKAR_LIPOPROTEIN"/>
    <property type="match status" value="1"/>
</dbReference>
<dbReference type="Proteomes" id="UP000184550">
    <property type="component" value="Unassembled WGS sequence"/>
</dbReference>
<dbReference type="AlphaFoldDB" id="A0A7Z9BRK1"/>
<keyword evidence="3" id="KW-1185">Reference proteome</keyword>
<reference evidence="2" key="1">
    <citation type="submission" date="2019-10" db="EMBL/GenBank/DDBJ databases">
        <authorList>
            <consortium name="Genoscope - CEA"/>
            <person name="William W."/>
        </authorList>
    </citation>
    <scope>NUCLEOTIDE SEQUENCE [LARGE SCALE GENOMIC DNA]</scope>
    <source>
        <strain evidence="2">BBR_PRJEB10992</strain>
    </source>
</reference>
<sequence>MKKLIEALRSVSLKSIMGVFLAGVLLLISTACSNKTPTAQVSDNASYNETQGYKKELYHPVQDKQKGGMYPYSDTDVSNPKADAKAKALIDSAKSNINKVNNPQEFVENYKNGKPLPERVKDLSERVGESASEVADDWMGGTKRGMRNVKNNTKDALDTAKNQAEDTSMGLKRQASKGAQHLQEKAEDAGRAIDKSL</sequence>
<feature type="region of interest" description="Disordered" evidence="1">
    <location>
        <begin position="131"/>
        <end position="197"/>
    </location>
</feature>
<dbReference type="Gene3D" id="1.10.287.700">
    <property type="entry name" value="Helix hairpin bin"/>
    <property type="match status" value="1"/>
</dbReference>